<dbReference type="AlphaFoldDB" id="C4JSN9"/>
<name>C4JSN9_UNCRE</name>
<reference evidence="2" key="1">
    <citation type="journal article" date="2009" name="Genome Res.">
        <title>Comparative genomic analyses of the human fungal pathogens Coccidioides and their relatives.</title>
        <authorList>
            <person name="Sharpton T.J."/>
            <person name="Stajich J.E."/>
            <person name="Rounsley S.D."/>
            <person name="Gardner M.J."/>
            <person name="Wortman J.R."/>
            <person name="Jordar V.S."/>
            <person name="Maiti R."/>
            <person name="Kodira C.D."/>
            <person name="Neafsey D.E."/>
            <person name="Zeng Q."/>
            <person name="Hung C.-Y."/>
            <person name="McMahan C."/>
            <person name="Muszewska A."/>
            <person name="Grynberg M."/>
            <person name="Mandel M.A."/>
            <person name="Kellner E.M."/>
            <person name="Barker B.M."/>
            <person name="Galgiani J.N."/>
            <person name="Orbach M.J."/>
            <person name="Kirkland T.N."/>
            <person name="Cole G.T."/>
            <person name="Henn M.R."/>
            <person name="Birren B.W."/>
            <person name="Taylor J.W."/>
        </authorList>
    </citation>
    <scope>NUCLEOTIDE SEQUENCE [LARGE SCALE GENOMIC DNA]</scope>
    <source>
        <strain evidence="2">UAMH 1704</strain>
    </source>
</reference>
<dbReference type="Pfam" id="PF03069">
    <property type="entry name" value="FmdA_AmdA"/>
    <property type="match status" value="2"/>
</dbReference>
<keyword evidence="2" id="KW-1185">Reference proteome</keyword>
<dbReference type="EMBL" id="CH476617">
    <property type="protein sequence ID" value="EEP80636.1"/>
    <property type="molecule type" value="Genomic_DNA"/>
</dbReference>
<dbReference type="OMA" id="GGNMDCR"/>
<dbReference type="RefSeq" id="XP_002584789.1">
    <property type="nucleotide sequence ID" value="XM_002584743.1"/>
</dbReference>
<protein>
    <recommendedName>
        <fullName evidence="3">Formamidase</fullName>
    </recommendedName>
</protein>
<dbReference type="PANTHER" id="PTHR31891">
    <property type="entry name" value="FORMAMIDASE C869.04-RELATED"/>
    <property type="match status" value="1"/>
</dbReference>
<gene>
    <name evidence="1" type="ORF">UREG_05478</name>
</gene>
<dbReference type="STRING" id="336963.C4JSN9"/>
<dbReference type="HOGENOM" id="CLU_032013_1_0_1"/>
<proteinExistence type="predicted"/>
<dbReference type="OrthoDB" id="3335528at2759"/>
<dbReference type="PANTHER" id="PTHR31891:SF1">
    <property type="entry name" value="FORMAMIDASE C869.04-RELATED"/>
    <property type="match status" value="1"/>
</dbReference>
<evidence type="ECO:0000313" key="1">
    <source>
        <dbReference type="EMBL" id="EEP80636.1"/>
    </source>
</evidence>
<organism evidence="1 2">
    <name type="scientific">Uncinocarpus reesii (strain UAMH 1704)</name>
    <dbReference type="NCBI Taxonomy" id="336963"/>
    <lineage>
        <taxon>Eukaryota</taxon>
        <taxon>Fungi</taxon>
        <taxon>Dikarya</taxon>
        <taxon>Ascomycota</taxon>
        <taxon>Pezizomycotina</taxon>
        <taxon>Eurotiomycetes</taxon>
        <taxon>Eurotiomycetidae</taxon>
        <taxon>Onygenales</taxon>
        <taxon>Onygenaceae</taxon>
        <taxon>Uncinocarpus</taxon>
    </lineage>
</organism>
<sequence length="320" mass="34986">MGHGLCHRTIHRHQQHLKWSKANAPVLTINSGETLTFDALDGSNGQITKSSSVDALDTFDVNLADPAYGPVYINDAAPGDVLKVEILSLELADWGWTAIMPDFGFLADEFPDPVLKIWDIDPSLPYVKFKDGIHIRKRPFLGIMGVAPGEEGEFSTIPPLETGGNLDCRYLTVGSTLYLPVRTPGALFSCGDGHTAQGDGEICGTAIETTLTATLRFTVCKNQPWVTAPQYQTPPLRELLSQEDVDEDKGEYAAMGIDSDLREASRKAARNLIEWLVSTKDLTRDEAYMLASVAGNLKMVEVVDMPNYAVAMSIPLNLFV</sequence>
<dbReference type="VEuPathDB" id="FungiDB:UREG_05478"/>
<dbReference type="Gene3D" id="2.60.120.580">
    <property type="entry name" value="Acetamidase/Formamidase-like domains"/>
    <property type="match status" value="2"/>
</dbReference>
<evidence type="ECO:0000313" key="2">
    <source>
        <dbReference type="Proteomes" id="UP000002058"/>
    </source>
</evidence>
<dbReference type="InParanoid" id="C4JSN9"/>
<dbReference type="KEGG" id="ure:UREG_05478"/>
<dbReference type="GeneID" id="8438127"/>
<dbReference type="Gene3D" id="3.10.28.20">
    <property type="entry name" value="Acetamidase/Formamidase-like domains"/>
    <property type="match status" value="1"/>
</dbReference>
<evidence type="ECO:0008006" key="3">
    <source>
        <dbReference type="Google" id="ProtNLM"/>
    </source>
</evidence>
<dbReference type="GO" id="GO:0016811">
    <property type="term" value="F:hydrolase activity, acting on carbon-nitrogen (but not peptide) bonds, in linear amides"/>
    <property type="evidence" value="ECO:0007669"/>
    <property type="project" value="InterPro"/>
</dbReference>
<dbReference type="InterPro" id="IPR004304">
    <property type="entry name" value="FmdA_AmdA"/>
</dbReference>
<dbReference type="eggNOG" id="ENOG502SJT7">
    <property type="taxonomic scope" value="Eukaryota"/>
</dbReference>
<dbReference type="Proteomes" id="UP000002058">
    <property type="component" value="Unassembled WGS sequence"/>
</dbReference>
<dbReference type="SUPFAM" id="SSF141130">
    <property type="entry name" value="Acetamidase/Formamidase-like"/>
    <property type="match status" value="1"/>
</dbReference>
<accession>C4JSN9</accession>